<keyword evidence="3" id="KW-0378">Hydrolase</keyword>
<dbReference type="Pfam" id="PF00782">
    <property type="entry name" value="DSPc"/>
    <property type="match status" value="1"/>
</dbReference>
<dbReference type="PANTHER" id="PTHR10367">
    <property type="entry name" value="MRNA-CAPPING ENZYME"/>
    <property type="match status" value="1"/>
</dbReference>
<feature type="domain" description="Tyrosine specific protein phosphatases" evidence="14">
    <location>
        <begin position="190"/>
        <end position="259"/>
    </location>
</feature>
<dbReference type="AlphaFoldDB" id="A0A8T3DXY4"/>
<evidence type="ECO:0000256" key="3">
    <source>
        <dbReference type="ARBA" id="ARBA00022801"/>
    </source>
</evidence>
<dbReference type="InterPro" id="IPR016130">
    <property type="entry name" value="Tyr_Pase_AS"/>
</dbReference>
<accession>A0A8T3DXY4</accession>
<reference evidence="15" key="1">
    <citation type="submission" date="2021-01" db="EMBL/GenBank/DDBJ databases">
        <authorList>
            <person name="Zahm M."/>
            <person name="Roques C."/>
            <person name="Cabau C."/>
            <person name="Klopp C."/>
            <person name="Donnadieu C."/>
            <person name="Jouanno E."/>
            <person name="Lampietro C."/>
            <person name="Louis A."/>
            <person name="Herpin A."/>
            <person name="Echchiki A."/>
            <person name="Berthelot C."/>
            <person name="Parey E."/>
            <person name="Roest-Crollius H."/>
            <person name="Braasch I."/>
            <person name="Postlethwait J."/>
            <person name="Bobe J."/>
            <person name="Montfort J."/>
            <person name="Bouchez O."/>
            <person name="Begum T."/>
            <person name="Mejri S."/>
            <person name="Adams A."/>
            <person name="Chen W.-J."/>
            <person name="Guiguen Y."/>
        </authorList>
    </citation>
    <scope>NUCLEOTIDE SEQUENCE</scope>
    <source>
        <tissue evidence="15">Blood</tissue>
    </source>
</reference>
<feature type="domain" description="Tyrosine-protein phosphatase" evidence="13">
    <location>
        <begin position="120"/>
        <end position="270"/>
    </location>
</feature>
<dbReference type="Proteomes" id="UP000829720">
    <property type="component" value="Unassembled WGS sequence"/>
</dbReference>
<evidence type="ECO:0000256" key="5">
    <source>
        <dbReference type="ARBA" id="ARBA00022912"/>
    </source>
</evidence>
<evidence type="ECO:0000256" key="10">
    <source>
        <dbReference type="ARBA" id="ARBA00076572"/>
    </source>
</evidence>
<evidence type="ECO:0000256" key="8">
    <source>
        <dbReference type="ARBA" id="ARBA00065987"/>
    </source>
</evidence>
<dbReference type="InterPro" id="IPR051029">
    <property type="entry name" value="mRNA_Capping_Enz/RNA_Phosphat"/>
</dbReference>
<dbReference type="FunFam" id="3.90.190.10:FF:000064">
    <property type="entry name" value="RNA/RNP complex-1-interacting phosphatase homolog"/>
    <property type="match status" value="1"/>
</dbReference>
<proteinExistence type="inferred from homology"/>
<evidence type="ECO:0000259" key="13">
    <source>
        <dbReference type="PROSITE" id="PS50054"/>
    </source>
</evidence>
<protein>
    <recommendedName>
        <fullName evidence="9">RNA/RNP complex-1-interacting phosphatase</fullName>
    </recommendedName>
    <alternativeName>
        <fullName evidence="10">Dual specificity protein phosphatase 11</fullName>
    </alternativeName>
    <alternativeName>
        <fullName evidence="11">Phosphatase that interacts with RNA/RNP complex 1</fullName>
    </alternativeName>
</protein>
<evidence type="ECO:0000256" key="1">
    <source>
        <dbReference type="ARBA" id="ARBA00004123"/>
    </source>
</evidence>
<comment type="subcellular location">
    <subcellularLocation>
        <location evidence="1">Nucleus</location>
    </subcellularLocation>
</comment>
<dbReference type="OrthoDB" id="428974at2759"/>
<evidence type="ECO:0000256" key="9">
    <source>
        <dbReference type="ARBA" id="ARBA00068666"/>
    </source>
</evidence>
<evidence type="ECO:0000256" key="6">
    <source>
        <dbReference type="ARBA" id="ARBA00023242"/>
    </source>
</evidence>
<feature type="compositionally biased region" description="Basic residues" evidence="12">
    <location>
        <begin position="401"/>
        <end position="412"/>
    </location>
</feature>
<dbReference type="SMART" id="SM00195">
    <property type="entry name" value="DSPc"/>
    <property type="match status" value="1"/>
</dbReference>
<dbReference type="InterPro" id="IPR020422">
    <property type="entry name" value="TYR_PHOSPHATASE_DUAL_dom"/>
</dbReference>
<keyword evidence="5" id="KW-0904">Protein phosphatase</keyword>
<comment type="caution">
    <text evidence="15">The sequence shown here is derived from an EMBL/GenBank/DDBJ whole genome shotgun (WGS) entry which is preliminary data.</text>
</comment>
<evidence type="ECO:0000256" key="2">
    <source>
        <dbReference type="ARBA" id="ARBA00008601"/>
    </source>
</evidence>
<dbReference type="InterPro" id="IPR000387">
    <property type="entry name" value="Tyr_Pase_dom"/>
</dbReference>
<dbReference type="GO" id="GO:0003723">
    <property type="term" value="F:RNA binding"/>
    <property type="evidence" value="ECO:0007669"/>
    <property type="project" value="UniProtKB-KW"/>
</dbReference>
<dbReference type="PROSITE" id="PS00383">
    <property type="entry name" value="TYR_PHOSPHATASE_1"/>
    <property type="match status" value="1"/>
</dbReference>
<comment type="subunit">
    <text evidence="8">Monomer. May interact with SFRS7 and SFRS9/SRP30C.</text>
</comment>
<dbReference type="PROSITE" id="PS50054">
    <property type="entry name" value="TYR_PHOSPHATASE_DUAL"/>
    <property type="match status" value="1"/>
</dbReference>
<feature type="region of interest" description="Disordered" evidence="12">
    <location>
        <begin position="383"/>
        <end position="412"/>
    </location>
</feature>
<evidence type="ECO:0000313" key="15">
    <source>
        <dbReference type="EMBL" id="KAI1900816.1"/>
    </source>
</evidence>
<dbReference type="GO" id="GO:0004651">
    <property type="term" value="F:polynucleotide 5'-phosphatase activity"/>
    <property type="evidence" value="ECO:0007669"/>
    <property type="project" value="TreeGrafter"/>
</dbReference>
<keyword evidence="6" id="KW-0539">Nucleus</keyword>
<evidence type="ECO:0000256" key="11">
    <source>
        <dbReference type="ARBA" id="ARBA00080235"/>
    </source>
</evidence>
<comment type="function">
    <text evidence="7">Possesses RNA 5'-triphosphatase and diphosphatase activities, but displays a poor protein-tyrosine phosphatase activity. In addition, has phosphatase activity with ATP, ADP and O-methylfluorescein phosphate (in vitro). Binds to RNA. May participate in nuclear mRNA metabolism.</text>
</comment>
<sequence>MFPLVKYGSLFFGTTQRVLPTGQFCIVSLRTLNYEAPLSLCVLPSLIRFKELTLVGVWRARTAAASDVHKRNLSTSNRRVSGDMSTKNKKKKIPDRWKDYQAMGKRIPGTRFIAFKVPLKESLMKGLPPSEVFGLFDLIHLVEEENEELGLIIDLTFTTRYYTPMDLPDSVNYLKIFTTGHQVPSDSTILSFKKAVNRFLQENEKNDKLIGVHCTHGLNRTGYLVCRYLIDVEGMVPSEAVALFNRSRGHCIERQNYLDDLLFGKKRSNIGMDNPCQDPIRGSAGCSKDVNPFCKSSPSNKQVPSQEATHCRSLNHRGMEDQTQCHSGSATHSRPLPHYVMRPSSPFRHEQNQGWPQFPRPPPHPVVLPCYTGPEYNPACNEHFPPCSQGFQKEPQVTPRKSQKKKANKPQP</sequence>
<dbReference type="PANTHER" id="PTHR10367:SF9">
    <property type="entry name" value="DUAL-SPECIFICITY PHOSPHATASE 11 (RNA_RNP COMPLEX 1-INTERACTING)"/>
    <property type="match status" value="1"/>
</dbReference>
<evidence type="ECO:0000256" key="7">
    <source>
        <dbReference type="ARBA" id="ARBA00054725"/>
    </source>
</evidence>
<organism evidence="15 16">
    <name type="scientific">Albula goreensis</name>
    <dbReference type="NCBI Taxonomy" id="1534307"/>
    <lineage>
        <taxon>Eukaryota</taxon>
        <taxon>Metazoa</taxon>
        <taxon>Chordata</taxon>
        <taxon>Craniata</taxon>
        <taxon>Vertebrata</taxon>
        <taxon>Euteleostomi</taxon>
        <taxon>Actinopterygii</taxon>
        <taxon>Neopterygii</taxon>
        <taxon>Teleostei</taxon>
        <taxon>Albuliformes</taxon>
        <taxon>Albulidae</taxon>
        <taxon>Albula</taxon>
    </lineage>
</organism>
<keyword evidence="16" id="KW-1185">Reference proteome</keyword>
<evidence type="ECO:0000313" key="16">
    <source>
        <dbReference type="Proteomes" id="UP000829720"/>
    </source>
</evidence>
<keyword evidence="4" id="KW-0694">RNA-binding</keyword>
<dbReference type="SUPFAM" id="SSF52799">
    <property type="entry name" value="(Phosphotyrosine protein) phosphatases II"/>
    <property type="match status" value="1"/>
</dbReference>
<dbReference type="InterPro" id="IPR000340">
    <property type="entry name" value="Dual-sp_phosphatase_cat-dom"/>
</dbReference>
<evidence type="ECO:0000256" key="4">
    <source>
        <dbReference type="ARBA" id="ARBA00022884"/>
    </source>
</evidence>
<comment type="similarity">
    <text evidence="2">Belongs to the protein-tyrosine phosphatase family. Non-receptor class dual specificity subfamily.</text>
</comment>
<evidence type="ECO:0000256" key="12">
    <source>
        <dbReference type="SAM" id="MobiDB-lite"/>
    </source>
</evidence>
<name>A0A8T3DXY4_9TELE</name>
<dbReference type="GO" id="GO:0005634">
    <property type="term" value="C:nucleus"/>
    <property type="evidence" value="ECO:0007669"/>
    <property type="project" value="UniProtKB-SubCell"/>
</dbReference>
<dbReference type="Gene3D" id="3.90.190.10">
    <property type="entry name" value="Protein tyrosine phosphatase superfamily"/>
    <property type="match status" value="1"/>
</dbReference>
<dbReference type="EMBL" id="JAERUA010000004">
    <property type="protein sequence ID" value="KAI1900816.1"/>
    <property type="molecule type" value="Genomic_DNA"/>
</dbReference>
<dbReference type="InterPro" id="IPR029021">
    <property type="entry name" value="Prot-tyrosine_phosphatase-like"/>
</dbReference>
<dbReference type="GO" id="GO:0004721">
    <property type="term" value="F:phosphoprotein phosphatase activity"/>
    <property type="evidence" value="ECO:0007669"/>
    <property type="project" value="UniProtKB-KW"/>
</dbReference>
<evidence type="ECO:0000259" key="14">
    <source>
        <dbReference type="PROSITE" id="PS50056"/>
    </source>
</evidence>
<gene>
    <name evidence="15" type="ORF">AGOR_G00053760</name>
</gene>
<dbReference type="PROSITE" id="PS50056">
    <property type="entry name" value="TYR_PHOSPHATASE_2"/>
    <property type="match status" value="1"/>
</dbReference>
<dbReference type="CDD" id="cd17665">
    <property type="entry name" value="DSP_DUSP11"/>
    <property type="match status" value="1"/>
</dbReference>